<comment type="similarity">
    <text evidence="1">Belongs to the paxM FAD-dependent monooxygenase family.</text>
</comment>
<evidence type="ECO:0000256" key="1">
    <source>
        <dbReference type="ARBA" id="ARBA00007992"/>
    </source>
</evidence>
<keyword evidence="2" id="KW-0285">Flavoprotein</keyword>
<proteinExistence type="inferred from homology"/>
<protein>
    <submittedName>
        <fullName evidence="6">FAD/NAD(P)-binding domain-containing protein</fullName>
    </submittedName>
</protein>
<dbReference type="GO" id="GO:0004497">
    <property type="term" value="F:monooxygenase activity"/>
    <property type="evidence" value="ECO:0007669"/>
    <property type="project" value="InterPro"/>
</dbReference>
<dbReference type="SUPFAM" id="SSF51905">
    <property type="entry name" value="FAD/NAD(P)-binding domain"/>
    <property type="match status" value="1"/>
</dbReference>
<evidence type="ECO:0000259" key="5">
    <source>
        <dbReference type="Pfam" id="PF01494"/>
    </source>
</evidence>
<name>A0A197K5Y7_9FUNG</name>
<dbReference type="Pfam" id="PF01494">
    <property type="entry name" value="FAD_binding_3"/>
    <property type="match status" value="1"/>
</dbReference>
<dbReference type="AlphaFoldDB" id="A0A197K5Y7"/>
<dbReference type="InterPro" id="IPR036188">
    <property type="entry name" value="FAD/NAD-bd_sf"/>
</dbReference>
<dbReference type="InterPro" id="IPR050562">
    <property type="entry name" value="FAD_mOase_fung"/>
</dbReference>
<dbReference type="Proteomes" id="UP000078512">
    <property type="component" value="Unassembled WGS sequence"/>
</dbReference>
<reference evidence="6 7" key="1">
    <citation type="submission" date="2016-05" db="EMBL/GenBank/DDBJ databases">
        <title>Genome sequencing reveals origins of a unique bacterial endosymbiosis in the earliest lineages of terrestrial Fungi.</title>
        <authorList>
            <consortium name="DOE Joint Genome Institute"/>
            <person name="Uehling J."/>
            <person name="Gryganskyi A."/>
            <person name="Hameed K."/>
            <person name="Tschaplinski T."/>
            <person name="Misztal P."/>
            <person name="Wu S."/>
            <person name="Desiro A."/>
            <person name="Vande Pol N."/>
            <person name="Du Z.-Y."/>
            <person name="Zienkiewicz A."/>
            <person name="Zienkiewicz K."/>
            <person name="Morin E."/>
            <person name="Tisserant E."/>
            <person name="Splivallo R."/>
            <person name="Hainaut M."/>
            <person name="Henrissat B."/>
            <person name="Ohm R."/>
            <person name="Kuo A."/>
            <person name="Yan J."/>
            <person name="Lipzen A."/>
            <person name="Nolan M."/>
            <person name="Labutti K."/>
            <person name="Barry K."/>
            <person name="Goldstein A."/>
            <person name="Labbe J."/>
            <person name="Schadt C."/>
            <person name="Tuskan G."/>
            <person name="Grigoriev I."/>
            <person name="Martin F."/>
            <person name="Vilgalys R."/>
            <person name="Bonito G."/>
        </authorList>
    </citation>
    <scope>NUCLEOTIDE SEQUENCE [LARGE SCALE GENOMIC DNA]</scope>
    <source>
        <strain evidence="6 7">AG-77</strain>
    </source>
</reference>
<dbReference type="Gene3D" id="3.50.50.60">
    <property type="entry name" value="FAD/NAD(P)-binding domain"/>
    <property type="match status" value="2"/>
</dbReference>
<evidence type="ECO:0000313" key="7">
    <source>
        <dbReference type="Proteomes" id="UP000078512"/>
    </source>
</evidence>
<organism evidence="6 7">
    <name type="scientific">Linnemannia elongata AG-77</name>
    <dbReference type="NCBI Taxonomy" id="1314771"/>
    <lineage>
        <taxon>Eukaryota</taxon>
        <taxon>Fungi</taxon>
        <taxon>Fungi incertae sedis</taxon>
        <taxon>Mucoromycota</taxon>
        <taxon>Mortierellomycotina</taxon>
        <taxon>Mortierellomycetes</taxon>
        <taxon>Mortierellales</taxon>
        <taxon>Mortierellaceae</taxon>
        <taxon>Linnemannia</taxon>
    </lineage>
</organism>
<dbReference type="EMBL" id="KV442024">
    <property type="protein sequence ID" value="OAQ32588.1"/>
    <property type="molecule type" value="Genomic_DNA"/>
</dbReference>
<keyword evidence="3" id="KW-0274">FAD</keyword>
<dbReference type="InterPro" id="IPR002938">
    <property type="entry name" value="FAD-bd"/>
</dbReference>
<dbReference type="GO" id="GO:0071949">
    <property type="term" value="F:FAD binding"/>
    <property type="evidence" value="ECO:0007669"/>
    <property type="project" value="InterPro"/>
</dbReference>
<keyword evidence="4" id="KW-0560">Oxidoreductase</keyword>
<evidence type="ECO:0000313" key="6">
    <source>
        <dbReference type="EMBL" id="OAQ32588.1"/>
    </source>
</evidence>
<sequence>MSTKSDRPKVLIVGAGLEGLLLGALLEKERVPYQIFERATTVKPLGILAAHEASGPFTCRRIVPSRKIHFGHRVLNITEEDSKDTIEGDIIVGADGAYSAIRQRMYEQLKAPCPIAILLTRMEKTSRSLKTSKAAMEQCFRHSENSECGDYPAQSMCEETRNFPIQLLDGKKRTLGDLYDQTPKEFISKVMLEEEVFTTWHYRRYVLLGDACHKLNPSGGHGAVTAMHDAVALANMLYSMPTRTLEDITRIFEEYQKERLPAVTQS</sequence>
<dbReference type="PANTHER" id="PTHR47356">
    <property type="entry name" value="FAD-DEPENDENT MONOOXYGENASE ASQG-RELATED"/>
    <property type="match status" value="1"/>
</dbReference>
<gene>
    <name evidence="6" type="ORF">K457DRAFT_1886130</name>
</gene>
<evidence type="ECO:0000256" key="3">
    <source>
        <dbReference type="ARBA" id="ARBA00022827"/>
    </source>
</evidence>
<dbReference type="PANTHER" id="PTHR47356:SF2">
    <property type="entry name" value="FAD-BINDING DOMAIN-CONTAINING PROTEIN-RELATED"/>
    <property type="match status" value="1"/>
</dbReference>
<dbReference type="OrthoDB" id="655030at2759"/>
<evidence type="ECO:0000256" key="4">
    <source>
        <dbReference type="ARBA" id="ARBA00023002"/>
    </source>
</evidence>
<feature type="domain" description="FAD-binding" evidence="5">
    <location>
        <begin position="187"/>
        <end position="265"/>
    </location>
</feature>
<keyword evidence="7" id="KW-1185">Reference proteome</keyword>
<dbReference type="STRING" id="1314771.A0A197K5Y7"/>
<evidence type="ECO:0000256" key="2">
    <source>
        <dbReference type="ARBA" id="ARBA00022630"/>
    </source>
</evidence>
<accession>A0A197K5Y7</accession>